<reference evidence="1" key="1">
    <citation type="submission" date="2024-06" db="EMBL/GenBank/DDBJ databases">
        <title>The genome sequences of Kitasatospora sp. strain HUAS MG31.</title>
        <authorList>
            <person name="Mo P."/>
        </authorList>
    </citation>
    <scope>NUCLEOTIDE SEQUENCE</scope>
    <source>
        <strain evidence="1">HUAS MG31</strain>
    </source>
</reference>
<dbReference type="RefSeq" id="WP_354642763.1">
    <property type="nucleotide sequence ID" value="NZ_CP159872.1"/>
</dbReference>
<protein>
    <submittedName>
        <fullName evidence="1">Uncharacterized protein</fullName>
    </submittedName>
</protein>
<evidence type="ECO:0000313" key="1">
    <source>
        <dbReference type="EMBL" id="XCM81835.1"/>
    </source>
</evidence>
<sequence>MALTGLASTAGEFVLTVVVWTAGEVCVCGVVGAVAADLAPAGAQGR</sequence>
<gene>
    <name evidence="1" type="ORF">ABWK59_24500</name>
</gene>
<dbReference type="EMBL" id="CP159872">
    <property type="protein sequence ID" value="XCM81835.1"/>
    <property type="molecule type" value="Genomic_DNA"/>
</dbReference>
<dbReference type="KEGG" id="kcm:ABWK59_24500"/>
<proteinExistence type="predicted"/>
<name>A0AAU8K3K9_9ACTN</name>
<dbReference type="AlphaFoldDB" id="A0AAU8K3K9"/>
<organism evidence="1">
    <name type="scientific">Kitasatospora camelliae</name>
    <dbReference type="NCBI Taxonomy" id="3156397"/>
    <lineage>
        <taxon>Bacteria</taxon>
        <taxon>Bacillati</taxon>
        <taxon>Actinomycetota</taxon>
        <taxon>Actinomycetes</taxon>
        <taxon>Kitasatosporales</taxon>
        <taxon>Streptomycetaceae</taxon>
        <taxon>Kitasatospora</taxon>
    </lineage>
</organism>
<accession>A0AAU8K3K9</accession>